<evidence type="ECO:0000313" key="1">
    <source>
        <dbReference type="EMBL" id="ERG64477.1"/>
    </source>
</evidence>
<name>U1LQZ4_9MICO</name>
<comment type="caution">
    <text evidence="1">The sequence shown here is derived from an EMBL/GenBank/DDBJ whole genome shotgun (WGS) entry which is preliminary data.</text>
</comment>
<sequence>MTSETIPAAPALGLTPSAVSEGFRERLGAVLQRRDVALDPREFVDILLEASADPEPLTAGERSFLMQHAGVEEAKLSDRSLRRAAAVVGVSTSMAQARAGDAAITTAEAAALTGIAPSNIRRLIAGGRLLTFGLSKSGSHLLPRWQFTEGGVVPGIREVVRALPVDYHPLDIATFMQAPVVELGGRAPAEWLSGGGSVDRVVELAAERAWE</sequence>
<dbReference type="EMBL" id="ASHR01000021">
    <property type="protein sequence ID" value="ERG64477.1"/>
    <property type="molecule type" value="Genomic_DNA"/>
</dbReference>
<accession>U1LQZ4</accession>
<gene>
    <name evidence="1" type="ORF">L332_08440</name>
</gene>
<evidence type="ECO:0008006" key="3">
    <source>
        <dbReference type="Google" id="ProtNLM"/>
    </source>
</evidence>
<dbReference type="Proteomes" id="UP000016462">
    <property type="component" value="Unassembled WGS sequence"/>
</dbReference>
<protein>
    <recommendedName>
        <fullName evidence="3">Helix-turn-helix domain-containing protein</fullName>
    </recommendedName>
</protein>
<reference evidence="1 2" key="1">
    <citation type="journal article" date="2013" name="Genome Announc.">
        <title>First draft genome sequence from a member of the genus agrococcus, isolated from modern microbialites.</title>
        <authorList>
            <person name="White R.A.III."/>
            <person name="Grassa C.J."/>
            <person name="Suttle C.A."/>
        </authorList>
    </citation>
    <scope>NUCLEOTIDE SEQUENCE [LARGE SCALE GENOMIC DNA]</scope>
    <source>
        <strain evidence="1 2">RW1</strain>
    </source>
</reference>
<dbReference type="AlphaFoldDB" id="U1LQZ4"/>
<organism evidence="1 2">
    <name type="scientific">Agrococcus pavilionensis RW1</name>
    <dbReference type="NCBI Taxonomy" id="1330458"/>
    <lineage>
        <taxon>Bacteria</taxon>
        <taxon>Bacillati</taxon>
        <taxon>Actinomycetota</taxon>
        <taxon>Actinomycetes</taxon>
        <taxon>Micrococcales</taxon>
        <taxon>Microbacteriaceae</taxon>
        <taxon>Agrococcus</taxon>
    </lineage>
</organism>
<dbReference type="RefSeq" id="WP_021010365.1">
    <property type="nucleotide sequence ID" value="NZ_ASHR01000021.1"/>
</dbReference>
<evidence type="ECO:0000313" key="2">
    <source>
        <dbReference type="Proteomes" id="UP000016462"/>
    </source>
</evidence>
<keyword evidence="2" id="KW-1185">Reference proteome</keyword>
<proteinExistence type="predicted"/>